<accession>A0A0C2XG21</accession>
<dbReference type="Proteomes" id="UP000054097">
    <property type="component" value="Unassembled WGS sequence"/>
</dbReference>
<dbReference type="EMBL" id="KN824295">
    <property type="protein sequence ID" value="KIM28027.1"/>
    <property type="molecule type" value="Genomic_DNA"/>
</dbReference>
<evidence type="ECO:0008006" key="3">
    <source>
        <dbReference type="Google" id="ProtNLM"/>
    </source>
</evidence>
<dbReference type="AlphaFoldDB" id="A0A0C2XG21"/>
<keyword evidence="2" id="KW-1185">Reference proteome</keyword>
<reference evidence="2" key="2">
    <citation type="submission" date="2015-01" db="EMBL/GenBank/DDBJ databases">
        <title>Evolutionary Origins and Diversification of the Mycorrhizal Mutualists.</title>
        <authorList>
            <consortium name="DOE Joint Genome Institute"/>
            <consortium name="Mycorrhizal Genomics Consortium"/>
            <person name="Kohler A."/>
            <person name="Kuo A."/>
            <person name="Nagy L.G."/>
            <person name="Floudas D."/>
            <person name="Copeland A."/>
            <person name="Barry K.W."/>
            <person name="Cichocki N."/>
            <person name="Veneault-Fourrey C."/>
            <person name="LaButti K."/>
            <person name="Lindquist E.A."/>
            <person name="Lipzen A."/>
            <person name="Lundell T."/>
            <person name="Morin E."/>
            <person name="Murat C."/>
            <person name="Riley R."/>
            <person name="Ohm R."/>
            <person name="Sun H."/>
            <person name="Tunlid A."/>
            <person name="Henrissat B."/>
            <person name="Grigoriev I.V."/>
            <person name="Hibbett D.S."/>
            <person name="Martin F."/>
        </authorList>
    </citation>
    <scope>NUCLEOTIDE SEQUENCE [LARGE SCALE GENOMIC DNA]</scope>
    <source>
        <strain evidence="2">MAFF 305830</strain>
    </source>
</reference>
<reference evidence="1 2" key="1">
    <citation type="submission" date="2014-04" db="EMBL/GenBank/DDBJ databases">
        <authorList>
            <consortium name="DOE Joint Genome Institute"/>
            <person name="Kuo A."/>
            <person name="Zuccaro A."/>
            <person name="Kohler A."/>
            <person name="Nagy L.G."/>
            <person name="Floudas D."/>
            <person name="Copeland A."/>
            <person name="Barry K.W."/>
            <person name="Cichocki N."/>
            <person name="Veneault-Fourrey C."/>
            <person name="LaButti K."/>
            <person name="Lindquist E.A."/>
            <person name="Lipzen A."/>
            <person name="Lundell T."/>
            <person name="Morin E."/>
            <person name="Murat C."/>
            <person name="Sun H."/>
            <person name="Tunlid A."/>
            <person name="Henrissat B."/>
            <person name="Grigoriev I.V."/>
            <person name="Hibbett D.S."/>
            <person name="Martin F."/>
            <person name="Nordberg H.P."/>
            <person name="Cantor M.N."/>
            <person name="Hua S.X."/>
        </authorList>
    </citation>
    <scope>NUCLEOTIDE SEQUENCE [LARGE SCALE GENOMIC DNA]</scope>
    <source>
        <strain evidence="1 2">MAFF 305830</strain>
    </source>
</reference>
<protein>
    <recommendedName>
        <fullName evidence="3">F-box domain-containing protein</fullName>
    </recommendedName>
</protein>
<evidence type="ECO:0000313" key="2">
    <source>
        <dbReference type="Proteomes" id="UP000054097"/>
    </source>
</evidence>
<proteinExistence type="predicted"/>
<organism evidence="1 2">
    <name type="scientific">Serendipita vermifera MAFF 305830</name>
    <dbReference type="NCBI Taxonomy" id="933852"/>
    <lineage>
        <taxon>Eukaryota</taxon>
        <taxon>Fungi</taxon>
        <taxon>Dikarya</taxon>
        <taxon>Basidiomycota</taxon>
        <taxon>Agaricomycotina</taxon>
        <taxon>Agaricomycetes</taxon>
        <taxon>Sebacinales</taxon>
        <taxon>Serendipitaceae</taxon>
        <taxon>Serendipita</taxon>
    </lineage>
</organism>
<sequence length="384" mass="43313">MSLRPSDIGLPVELWLQIIGLVESKKALFSLCHVSSALRQMILPSFRSLDLLNLENIGLSRQEQFNEIRIVGAFRQPGLAAIVTVFEMKIISSPRTCPPQSPVMPRGHCSCESMQKCVAEALDAMVNLEHLGIHCFLCTRVDKHRYFEGVKARRLQSFSGHCSCAGISQPERDKTLLAPLIATIKSLRWSHGGWDMMHGWSAGCIFDDASILPDLNALVHFRKHSENRILFKRRIQRIYISNLESHLPNLLRALCTFPGTLTHVILDDFSRLNDIISHIPKCFINVRHIGTIPAIPNGPEIEACVKPFTSLQNLQSFDVVVLNGRNPWGVQLLSRLRKSHPGLRKVLVRGDLSCIWSFDETTWNQTPISPFSSWDIIRGMVENV</sequence>
<name>A0A0C2XG21_SERVB</name>
<evidence type="ECO:0000313" key="1">
    <source>
        <dbReference type="EMBL" id="KIM28027.1"/>
    </source>
</evidence>
<gene>
    <name evidence="1" type="ORF">M408DRAFT_329682</name>
</gene>
<dbReference type="HOGENOM" id="CLU_034025_0_0_1"/>